<proteinExistence type="predicted"/>
<feature type="region of interest" description="Disordered" evidence="3">
    <location>
        <begin position="1"/>
        <end position="20"/>
    </location>
</feature>
<dbReference type="EMBL" id="JAPMXC010000010">
    <property type="protein sequence ID" value="MCY0389364.1"/>
    <property type="molecule type" value="Genomic_DNA"/>
</dbReference>
<reference evidence="4" key="1">
    <citation type="submission" date="2022-11" db="EMBL/GenBank/DDBJ databases">
        <title>Robbsia betulipollinis sp. nov., isolated from pollen of birch (Betula pendula).</title>
        <authorList>
            <person name="Shi H."/>
            <person name="Ambika Manirajan B."/>
            <person name="Ratering S."/>
            <person name="Geissler-Plaum R."/>
            <person name="Schnell S."/>
        </authorList>
    </citation>
    <scope>NUCLEOTIDE SEQUENCE</scope>
    <source>
        <strain evidence="4">Bb-Pol-6</strain>
    </source>
</reference>
<accession>A0ABT3ZS27</accession>
<dbReference type="Pfam" id="PF01204">
    <property type="entry name" value="Trehalase"/>
    <property type="match status" value="1"/>
</dbReference>
<dbReference type="PRINTS" id="PR00744">
    <property type="entry name" value="GLHYDRLASE37"/>
</dbReference>
<dbReference type="InterPro" id="IPR008928">
    <property type="entry name" value="6-hairpin_glycosidase_sf"/>
</dbReference>
<evidence type="ECO:0000256" key="1">
    <source>
        <dbReference type="ARBA" id="ARBA00022801"/>
    </source>
</evidence>
<dbReference type="InterPro" id="IPR018232">
    <property type="entry name" value="Glyco_hydro_37_CS"/>
</dbReference>
<dbReference type="NCBIfam" id="NF009773">
    <property type="entry name" value="PRK13270.1"/>
    <property type="match status" value="1"/>
</dbReference>
<dbReference type="RefSeq" id="WP_267849270.1">
    <property type="nucleotide sequence ID" value="NZ_JAPMXC010000010.1"/>
</dbReference>
<dbReference type="PANTHER" id="PTHR23403">
    <property type="entry name" value="TREHALASE"/>
    <property type="match status" value="1"/>
</dbReference>
<protein>
    <submittedName>
        <fullName evidence="4">Alpha,alpha-trehalase TreF</fullName>
    </submittedName>
</protein>
<comment type="caution">
    <text evidence="4">The sequence shown here is derived from an EMBL/GenBank/DDBJ whole genome shotgun (WGS) entry which is preliminary data.</text>
</comment>
<keyword evidence="5" id="KW-1185">Reference proteome</keyword>
<dbReference type="PROSITE" id="PS00927">
    <property type="entry name" value="TREHALASE_1"/>
    <property type="match status" value="1"/>
</dbReference>
<gene>
    <name evidence="4" type="primary">treF</name>
    <name evidence="4" type="ORF">OVY01_19655</name>
</gene>
<evidence type="ECO:0000256" key="3">
    <source>
        <dbReference type="SAM" id="MobiDB-lite"/>
    </source>
</evidence>
<sequence length="541" mass="60241">MTHTSDEALSKGGKAPGVEHVAPADVLTPADRYQELFVAVQGGRVFGDSKTFVDCIPLRDPAEILERYRAGKDQADFDLKTFVADHFVHEQVVHSHYVSDPNQTMVAHIDGLWPVLTRDPSQHPKQGSLLPLPYEYVVPGGRFGEMYYWDSYFTMLGLAESDRPHLLRAMADNFAFLIDTYGHVPNGNRSYYLSRSQPPVFALMIDFFEQQGIEHALRYLPQLKREHAFWMDGAETIHPGGACRHVVRLPDGAYLNRYWDDRDTPREEGYLEDVETARRSSRPAGDVYRDLRAGAASGWDFSSRWLGDPNDLSTIRTTAILPVDLNSFLYKLETQIERLSDAGGDTATAALFRQKAAARQAAVDRYLWSEALGAYVDFDFGTNEQARIVTAATATPLYVAMANPQQAQRVADALASRLLAAGGLMTTEQASPQQWDRANGWAPLQWIAITGLWRYGQQALSRDIAHRWLDTVSAVYGRESKLVEKYALDTGNASAVTGGGGGEYPLQDGFGWTNGVTRKLLHDHPTHRAHQQRAGKDAPVS</sequence>
<dbReference type="SUPFAM" id="SSF48208">
    <property type="entry name" value="Six-hairpin glycosidases"/>
    <property type="match status" value="1"/>
</dbReference>
<keyword evidence="1" id="KW-0378">Hydrolase</keyword>
<dbReference type="NCBIfam" id="NF009774">
    <property type="entry name" value="PRK13271.1"/>
    <property type="match status" value="1"/>
</dbReference>
<dbReference type="InterPro" id="IPR012341">
    <property type="entry name" value="6hp_glycosidase-like_sf"/>
</dbReference>
<evidence type="ECO:0000313" key="5">
    <source>
        <dbReference type="Proteomes" id="UP001082899"/>
    </source>
</evidence>
<dbReference type="PANTHER" id="PTHR23403:SF8">
    <property type="entry name" value="CYTOPLASMIC TREHALASE"/>
    <property type="match status" value="1"/>
</dbReference>
<organism evidence="4 5">
    <name type="scientific">Robbsia betulipollinis</name>
    <dbReference type="NCBI Taxonomy" id="2981849"/>
    <lineage>
        <taxon>Bacteria</taxon>
        <taxon>Pseudomonadati</taxon>
        <taxon>Pseudomonadota</taxon>
        <taxon>Betaproteobacteria</taxon>
        <taxon>Burkholderiales</taxon>
        <taxon>Burkholderiaceae</taxon>
        <taxon>Robbsia</taxon>
    </lineage>
</organism>
<dbReference type="Gene3D" id="1.50.10.10">
    <property type="match status" value="1"/>
</dbReference>
<keyword evidence="2" id="KW-0326">Glycosidase</keyword>
<dbReference type="Proteomes" id="UP001082899">
    <property type="component" value="Unassembled WGS sequence"/>
</dbReference>
<dbReference type="InterPro" id="IPR001661">
    <property type="entry name" value="Glyco_hydro_37"/>
</dbReference>
<name>A0ABT3ZS27_9BURK</name>
<evidence type="ECO:0000256" key="2">
    <source>
        <dbReference type="ARBA" id="ARBA00023295"/>
    </source>
</evidence>
<evidence type="ECO:0000313" key="4">
    <source>
        <dbReference type="EMBL" id="MCY0389364.1"/>
    </source>
</evidence>